<protein>
    <submittedName>
        <fullName evidence="1">Uncharacterized protein</fullName>
    </submittedName>
</protein>
<dbReference type="EMBL" id="JAGIOO010000001">
    <property type="protein sequence ID" value="MBP2472655.1"/>
    <property type="molecule type" value="Genomic_DNA"/>
</dbReference>
<sequence length="212" mass="23830">MDLTAAFRDVPRVGRVRGCTHCYTDDQLALLGGDPDRVPDDLLRHFAWKSWRHWPEEQYPALWRGLAPRILALLADEPDTRYLSNLAGAAFATWPDHQRQAFRTAVCELVDRAVTGDRSTHDLDELVCAAAHLDHDLAPWLAHLDTLGPDADAGLARLAEHWAASQSLPILWWHPPDGFAPVRAWLHSGPLYDRLDRANALTALEAITDMWP</sequence>
<reference evidence="1 2" key="1">
    <citation type="submission" date="2021-03" db="EMBL/GenBank/DDBJ databases">
        <title>Sequencing the genomes of 1000 actinobacteria strains.</title>
        <authorList>
            <person name="Klenk H.-P."/>
        </authorList>
    </citation>
    <scope>NUCLEOTIDE SEQUENCE [LARGE SCALE GENOMIC DNA]</scope>
    <source>
        <strain evidence="1 2">DSM 44580</strain>
    </source>
</reference>
<proteinExistence type="predicted"/>
<evidence type="ECO:0000313" key="2">
    <source>
        <dbReference type="Proteomes" id="UP001519363"/>
    </source>
</evidence>
<keyword evidence="2" id="KW-1185">Reference proteome</keyword>
<dbReference type="Proteomes" id="UP001519363">
    <property type="component" value="Unassembled WGS sequence"/>
</dbReference>
<evidence type="ECO:0000313" key="1">
    <source>
        <dbReference type="EMBL" id="MBP2472655.1"/>
    </source>
</evidence>
<dbReference type="RefSeq" id="WP_143342592.1">
    <property type="nucleotide sequence ID" value="NZ_JAGIOO010000001.1"/>
</dbReference>
<accession>A0ABS5A7V5</accession>
<comment type="caution">
    <text evidence="1">The sequence shown here is derived from an EMBL/GenBank/DDBJ whole genome shotgun (WGS) entry which is preliminary data.</text>
</comment>
<gene>
    <name evidence="1" type="ORF">JOF53_001527</name>
</gene>
<organism evidence="1 2">
    <name type="scientific">Crossiella equi</name>
    <dbReference type="NCBI Taxonomy" id="130796"/>
    <lineage>
        <taxon>Bacteria</taxon>
        <taxon>Bacillati</taxon>
        <taxon>Actinomycetota</taxon>
        <taxon>Actinomycetes</taxon>
        <taxon>Pseudonocardiales</taxon>
        <taxon>Pseudonocardiaceae</taxon>
        <taxon>Crossiella</taxon>
    </lineage>
</organism>
<name>A0ABS5A7V5_9PSEU</name>